<evidence type="ECO:0000259" key="3">
    <source>
        <dbReference type="PROSITE" id="PS50164"/>
    </source>
</evidence>
<name>A0A6J5RKK3_9CAUD</name>
<evidence type="ECO:0000256" key="1">
    <source>
        <dbReference type="ARBA" id="ARBA00001946"/>
    </source>
</evidence>
<accession>A0A6J5RKK3</accession>
<protein>
    <submittedName>
        <fullName evidence="4">GIY-YIG nuclease superfamily</fullName>
    </submittedName>
</protein>
<dbReference type="Pfam" id="PF01541">
    <property type="entry name" value="GIY-YIG"/>
    <property type="match status" value="1"/>
</dbReference>
<dbReference type="InterPro" id="IPR035901">
    <property type="entry name" value="GIY-YIG_endonuc_sf"/>
</dbReference>
<comment type="cofactor">
    <cofactor evidence="1">
        <name>Mg(2+)</name>
        <dbReference type="ChEBI" id="CHEBI:18420"/>
    </cofactor>
</comment>
<dbReference type="SUPFAM" id="SSF82771">
    <property type="entry name" value="GIY-YIG endonuclease"/>
    <property type="match status" value="1"/>
</dbReference>
<organism evidence="4">
    <name type="scientific">uncultured Caudovirales phage</name>
    <dbReference type="NCBI Taxonomy" id="2100421"/>
    <lineage>
        <taxon>Viruses</taxon>
        <taxon>Duplodnaviria</taxon>
        <taxon>Heunggongvirae</taxon>
        <taxon>Uroviricota</taxon>
        <taxon>Caudoviricetes</taxon>
        <taxon>Peduoviridae</taxon>
        <taxon>Maltschvirus</taxon>
        <taxon>Maltschvirus maltsch</taxon>
    </lineage>
</organism>
<reference evidence="4" key="1">
    <citation type="submission" date="2020-05" db="EMBL/GenBank/DDBJ databases">
        <authorList>
            <person name="Chiriac C."/>
            <person name="Salcher M."/>
            <person name="Ghai R."/>
            <person name="Kavagutti S V."/>
        </authorList>
    </citation>
    <scope>NUCLEOTIDE SEQUENCE</scope>
</reference>
<dbReference type="PROSITE" id="PS50164">
    <property type="entry name" value="GIY_YIG"/>
    <property type="match status" value="1"/>
</dbReference>
<keyword evidence="2" id="KW-0460">Magnesium</keyword>
<gene>
    <name evidence="4" type="ORF">UFOVP1290_112</name>
</gene>
<dbReference type="Gene3D" id="3.40.1440.10">
    <property type="entry name" value="GIY-YIG endonuclease"/>
    <property type="match status" value="1"/>
</dbReference>
<evidence type="ECO:0000256" key="2">
    <source>
        <dbReference type="ARBA" id="ARBA00022842"/>
    </source>
</evidence>
<evidence type="ECO:0000313" key="4">
    <source>
        <dbReference type="EMBL" id="CAB4196592.1"/>
    </source>
</evidence>
<feature type="domain" description="GIY-YIG" evidence="3">
    <location>
        <begin position="1"/>
        <end position="40"/>
    </location>
</feature>
<dbReference type="EMBL" id="LR797252">
    <property type="protein sequence ID" value="CAB4196592.1"/>
    <property type="molecule type" value="Genomic_DNA"/>
</dbReference>
<dbReference type="InterPro" id="IPR000305">
    <property type="entry name" value="GIY-YIG_endonuc"/>
</dbReference>
<proteinExistence type="predicted"/>
<sequence length="40" mass="4872">MYYVYSITNKISNKVYIGKTKNPKERWQKHLSSVRTHKMI</sequence>